<keyword evidence="2" id="KW-1185">Reference proteome</keyword>
<name>A0ACD1G6Y1_9EURO</name>
<gene>
    <name evidence="1" type="ORF">BO95DRAFT_390861</name>
</gene>
<sequence>MQQALEQFRVRMATANRRFIQDRVDEIEARGLAREEVKWQKMVEYRPIYLPNERENGFPPRLVDLPAAMDMDMGQVFPFPLDGVHPPRLRTHEAREQFLDMLQQVFQQQAEEWAAERGQEAPGLVPRCDELGVFLQYAYAVEDPDFRLSAIPPFEPGPMLLSEEQAALAETQPERYRALVRKECAQVREYLESDGIGDLIHKSMAGPSVESDDLEVKAGVITGTGYIGEYPHWYSAYLYCRQRDDAVRDDAIPDAPNIRNWAWRVVVLDDKGDFPAPTVIYGRRPRFDSIPEFLDWYCSWPDYLDARRIRSLRRRAVTCETDCESDCDLHLT</sequence>
<proteinExistence type="predicted"/>
<accession>A0ACD1G6Y1</accession>
<protein>
    <submittedName>
        <fullName evidence="1">Uncharacterized protein</fullName>
    </submittedName>
</protein>
<dbReference type="EMBL" id="KZ825349">
    <property type="protein sequence ID" value="RAH44881.1"/>
    <property type="molecule type" value="Genomic_DNA"/>
</dbReference>
<evidence type="ECO:0000313" key="1">
    <source>
        <dbReference type="EMBL" id="RAH44881.1"/>
    </source>
</evidence>
<organism evidence="1 2">
    <name type="scientific">Aspergillus brunneoviolaceus CBS 621.78</name>
    <dbReference type="NCBI Taxonomy" id="1450534"/>
    <lineage>
        <taxon>Eukaryota</taxon>
        <taxon>Fungi</taxon>
        <taxon>Dikarya</taxon>
        <taxon>Ascomycota</taxon>
        <taxon>Pezizomycotina</taxon>
        <taxon>Eurotiomycetes</taxon>
        <taxon>Eurotiomycetidae</taxon>
        <taxon>Eurotiales</taxon>
        <taxon>Aspergillaceae</taxon>
        <taxon>Aspergillus</taxon>
        <taxon>Aspergillus subgen. Circumdati</taxon>
    </lineage>
</organism>
<dbReference type="Proteomes" id="UP000249057">
    <property type="component" value="Unassembled WGS sequence"/>
</dbReference>
<reference evidence="1" key="1">
    <citation type="submission" date="2018-02" db="EMBL/GenBank/DDBJ databases">
        <title>The genomes of Aspergillus section Nigri reveals drivers in fungal speciation.</title>
        <authorList>
            <consortium name="DOE Joint Genome Institute"/>
            <person name="Vesth T.C."/>
            <person name="Nybo J."/>
            <person name="Theobald S."/>
            <person name="Brandl J."/>
            <person name="Frisvad J.C."/>
            <person name="Nielsen K.F."/>
            <person name="Lyhne E.K."/>
            <person name="Kogle M.E."/>
            <person name="Kuo A."/>
            <person name="Riley R."/>
            <person name="Clum A."/>
            <person name="Nolan M."/>
            <person name="Lipzen A."/>
            <person name="Salamov A."/>
            <person name="Henrissat B."/>
            <person name="Wiebenga A."/>
            <person name="De vries R.P."/>
            <person name="Grigoriev I.V."/>
            <person name="Mortensen U.H."/>
            <person name="Andersen M.R."/>
            <person name="Baker S.E."/>
        </authorList>
    </citation>
    <scope>NUCLEOTIDE SEQUENCE</scope>
    <source>
        <strain evidence="1">CBS 621.78</strain>
    </source>
</reference>
<evidence type="ECO:0000313" key="2">
    <source>
        <dbReference type="Proteomes" id="UP000249057"/>
    </source>
</evidence>